<evidence type="ECO:0000313" key="3">
    <source>
        <dbReference type="Proteomes" id="UP000633219"/>
    </source>
</evidence>
<keyword evidence="1" id="KW-0812">Transmembrane</keyword>
<protein>
    <submittedName>
        <fullName evidence="2">Uncharacterized protein</fullName>
    </submittedName>
</protein>
<gene>
    <name evidence="2" type="ORF">JJB09_20770</name>
</gene>
<evidence type="ECO:0000313" key="2">
    <source>
        <dbReference type="EMBL" id="MBL0374450.1"/>
    </source>
</evidence>
<proteinExistence type="predicted"/>
<dbReference type="Proteomes" id="UP000633219">
    <property type="component" value="Unassembled WGS sequence"/>
</dbReference>
<name>A0A937CML1_9HYPH</name>
<dbReference type="AlphaFoldDB" id="A0A937CML1"/>
<evidence type="ECO:0000256" key="1">
    <source>
        <dbReference type="SAM" id="Phobius"/>
    </source>
</evidence>
<keyword evidence="1" id="KW-0472">Membrane</keyword>
<sequence>MNEMPTTNRNGLIGVATILAATVLLFAAFFGWMHYGSSILLTLASQGLSWCL</sequence>
<reference evidence="2" key="1">
    <citation type="submission" date="2021-01" db="EMBL/GenBank/DDBJ databases">
        <title>Rhizobium sp. strain KVB221 16S ribosomal RNA gene Genome sequencing and assembly.</title>
        <authorList>
            <person name="Kang M."/>
        </authorList>
    </citation>
    <scope>NUCLEOTIDE SEQUENCE</scope>
    <source>
        <strain evidence="2">KVB221</strain>
    </source>
</reference>
<feature type="transmembrane region" description="Helical" evidence="1">
    <location>
        <begin position="12"/>
        <end position="33"/>
    </location>
</feature>
<dbReference type="EMBL" id="JAEQNC010000013">
    <property type="protein sequence ID" value="MBL0374450.1"/>
    <property type="molecule type" value="Genomic_DNA"/>
</dbReference>
<organism evidence="2 3">
    <name type="scientific">Rhizobium setariae</name>
    <dbReference type="NCBI Taxonomy" id="2801340"/>
    <lineage>
        <taxon>Bacteria</taxon>
        <taxon>Pseudomonadati</taxon>
        <taxon>Pseudomonadota</taxon>
        <taxon>Alphaproteobacteria</taxon>
        <taxon>Hyphomicrobiales</taxon>
        <taxon>Rhizobiaceae</taxon>
        <taxon>Rhizobium/Agrobacterium group</taxon>
        <taxon>Rhizobium</taxon>
    </lineage>
</organism>
<accession>A0A937CML1</accession>
<keyword evidence="3" id="KW-1185">Reference proteome</keyword>
<dbReference type="RefSeq" id="WP_201662900.1">
    <property type="nucleotide sequence ID" value="NZ_JAEQNC010000013.1"/>
</dbReference>
<keyword evidence="1" id="KW-1133">Transmembrane helix</keyword>
<comment type="caution">
    <text evidence="2">The sequence shown here is derived from an EMBL/GenBank/DDBJ whole genome shotgun (WGS) entry which is preliminary data.</text>
</comment>